<sequence length="409" mass="44645">MHRTQAYTRAVLASAAFVLYGVLGSRLDALLVGCVLLAWIAVAHALRPRTNTSATLEAAEAKVNEGESVTATARGARGMLVTVGARMKGGLEYSPRWAVTTDLETARVSAQARVWGTHEFGPFTVQETDALGAFRRHQRHEARKISAVAGATAKPRTLALTHVLGVSGPHASRTKGEGTALADIRRYRPGDRLNKINWRVTSRRGILHTNETFSERDTDVLIVVDTMADIRPIGAEPGDGRASSLDMSVEAATVLARHYLALGDRVGIHDAGALIGSIPFGTGERQMRRILEALSRLSREDAVSPRLRRAPRLRSGTLTIACTPLLSEEFIEQIGLMRAHGADLTIIDTLPAELTDTSRLTGTPMRRIDGLEDPHLWDEAWVIRGFERRFVIADLERRGIPVLTLEEAL</sequence>
<gene>
    <name evidence="3" type="ORF">DAD186_13220</name>
</gene>
<dbReference type="PANTHER" id="PTHR33608:SF14">
    <property type="entry name" value="POSSIBLE CONSERVED SECRETED PROTEIN"/>
    <property type="match status" value="1"/>
</dbReference>
<dbReference type="InterPro" id="IPR002881">
    <property type="entry name" value="DUF58"/>
</dbReference>
<dbReference type="Proteomes" id="UP000092596">
    <property type="component" value="Chromosome"/>
</dbReference>
<accession>A0A1B0ZJ73</accession>
<reference evidence="3 4" key="1">
    <citation type="submission" date="2015-06" db="EMBL/GenBank/DDBJ databases">
        <title>Investigation of pathophysiology for high-risk pregnancy and development of treatment modality based on it.</title>
        <authorList>
            <person name="Kim B.-C."/>
            <person name="Lim S."/>
        </authorList>
    </citation>
    <scope>NUCLEOTIDE SEQUENCE [LARGE SCALE GENOMIC DNA]</scope>
    <source>
        <strain evidence="3 4">AD1-86</strain>
    </source>
</reference>
<keyword evidence="1" id="KW-0812">Transmembrane</keyword>
<evidence type="ECO:0000256" key="1">
    <source>
        <dbReference type="SAM" id="Phobius"/>
    </source>
</evidence>
<dbReference type="AlphaFoldDB" id="A0A1B0ZJ73"/>
<name>A0A1B0ZJ73_9MICO</name>
<evidence type="ECO:0000313" key="3">
    <source>
        <dbReference type="EMBL" id="ANP27872.1"/>
    </source>
</evidence>
<dbReference type="STRING" id="1630135.DAD186_13220"/>
<organism evidence="3 4">
    <name type="scientific">Dermabacter vaginalis</name>
    <dbReference type="NCBI Taxonomy" id="1630135"/>
    <lineage>
        <taxon>Bacteria</taxon>
        <taxon>Bacillati</taxon>
        <taxon>Actinomycetota</taxon>
        <taxon>Actinomycetes</taxon>
        <taxon>Micrococcales</taxon>
        <taxon>Dermabacteraceae</taxon>
        <taxon>Dermabacter</taxon>
    </lineage>
</organism>
<dbReference type="EMBL" id="CP012117">
    <property type="protein sequence ID" value="ANP27872.1"/>
    <property type="molecule type" value="Genomic_DNA"/>
</dbReference>
<evidence type="ECO:0000259" key="2">
    <source>
        <dbReference type="Pfam" id="PF01882"/>
    </source>
</evidence>
<evidence type="ECO:0000313" key="4">
    <source>
        <dbReference type="Proteomes" id="UP000092596"/>
    </source>
</evidence>
<proteinExistence type="predicted"/>
<dbReference type="Pfam" id="PF01882">
    <property type="entry name" value="DUF58"/>
    <property type="match status" value="1"/>
</dbReference>
<keyword evidence="1" id="KW-0472">Membrane</keyword>
<dbReference type="PANTHER" id="PTHR33608">
    <property type="entry name" value="BLL2464 PROTEIN"/>
    <property type="match status" value="1"/>
</dbReference>
<dbReference type="KEGG" id="dva:DAD186_13220"/>
<feature type="transmembrane region" description="Helical" evidence="1">
    <location>
        <begin position="29"/>
        <end position="46"/>
    </location>
</feature>
<dbReference type="RefSeq" id="WP_065247995.1">
    <property type="nucleotide sequence ID" value="NZ_CP012117.1"/>
</dbReference>
<keyword evidence="1" id="KW-1133">Transmembrane helix</keyword>
<feature type="domain" description="DUF58" evidence="2">
    <location>
        <begin position="183"/>
        <end position="321"/>
    </location>
</feature>
<protein>
    <recommendedName>
        <fullName evidence="2">DUF58 domain-containing protein</fullName>
    </recommendedName>
</protein>